<sequence length="354" mass="38690">MHRIVAVFILCLYSFSAVADEPGKTTLRVGLSEVPPFVIHDDNGEWHGISVDVWNDVAEALGYRFEYEPMQFGELLPSLEAGKLDVVIGALTMTAERESKLDFTHPIYQTGLAIAVPHGGDKSGWATLKGLLSWQFASVVLGLAGLLLLVGALLWIFERRRNTDQFGGKTTQGLGNSFWWAAVTMTTVGYGDKAPVTFGGRVIAIIWMFSALIMVSTFTAAVTSALTVGNLQSGIKGSEDLRRAHVATIGGTVGEKYLTNQRIRNTVYPDVLSAMRSVQEGETDAVVYDLPILQYRNAELDGGGLDILPGTFDNQSYAFAVASGSPLREPISQEILRITNSDEWQRLKDVYLDH</sequence>
<dbReference type="InterPro" id="IPR001320">
    <property type="entry name" value="Iontro_rcpt_C"/>
</dbReference>
<keyword evidence="3 10" id="KW-0812">Transmembrane</keyword>
<dbReference type="PANTHER" id="PTHR18966">
    <property type="entry name" value="IONOTROPIC GLUTAMATE RECEPTOR"/>
    <property type="match status" value="1"/>
</dbReference>
<keyword evidence="11" id="KW-0732">Signal</keyword>
<evidence type="ECO:0000256" key="1">
    <source>
        <dbReference type="ARBA" id="ARBA00004141"/>
    </source>
</evidence>
<dbReference type="SUPFAM" id="SSF81324">
    <property type="entry name" value="Voltage-gated potassium channels"/>
    <property type="match status" value="1"/>
</dbReference>
<keyword evidence="15" id="KW-1185">Reference proteome</keyword>
<feature type="transmembrane region" description="Helical" evidence="10">
    <location>
        <begin position="202"/>
        <end position="228"/>
    </location>
</feature>
<evidence type="ECO:0000256" key="2">
    <source>
        <dbReference type="ARBA" id="ARBA00022448"/>
    </source>
</evidence>
<evidence type="ECO:0000313" key="14">
    <source>
        <dbReference type="EMBL" id="SNS92808.1"/>
    </source>
</evidence>
<evidence type="ECO:0000259" key="13">
    <source>
        <dbReference type="SMART" id="SM00079"/>
    </source>
</evidence>
<evidence type="ECO:0000256" key="10">
    <source>
        <dbReference type="SAM" id="Phobius"/>
    </source>
</evidence>
<dbReference type="Gene3D" id="1.10.287.70">
    <property type="match status" value="1"/>
</dbReference>
<accession>A0A239IHS3</accession>
<keyword evidence="6 10" id="KW-0472">Membrane</keyword>
<dbReference type="GO" id="GO:0016020">
    <property type="term" value="C:membrane"/>
    <property type="evidence" value="ECO:0007669"/>
    <property type="project" value="UniProtKB-SubCell"/>
</dbReference>
<feature type="chain" id="PRO_5012059873" evidence="11">
    <location>
        <begin position="20"/>
        <end position="354"/>
    </location>
</feature>
<feature type="domain" description="Ionotropic glutamate receptor C-terminal" evidence="13">
    <location>
        <begin position="26"/>
        <end position="354"/>
    </location>
</feature>
<dbReference type="SMART" id="SM00079">
    <property type="entry name" value="PBPe"/>
    <property type="match status" value="1"/>
</dbReference>
<proteinExistence type="predicted"/>
<evidence type="ECO:0000256" key="7">
    <source>
        <dbReference type="ARBA" id="ARBA00023170"/>
    </source>
</evidence>
<dbReference type="GO" id="GO:0015276">
    <property type="term" value="F:ligand-gated monoatomic ion channel activity"/>
    <property type="evidence" value="ECO:0007669"/>
    <property type="project" value="InterPro"/>
</dbReference>
<dbReference type="EMBL" id="FZOG01000006">
    <property type="protein sequence ID" value="SNS92808.1"/>
    <property type="molecule type" value="Genomic_DNA"/>
</dbReference>
<name>A0A239IHS3_9PSED</name>
<keyword evidence="5" id="KW-0406">Ion transport</keyword>
<evidence type="ECO:0000256" key="3">
    <source>
        <dbReference type="ARBA" id="ARBA00022692"/>
    </source>
</evidence>
<feature type="transmembrane region" description="Helical" evidence="10">
    <location>
        <begin position="134"/>
        <end position="157"/>
    </location>
</feature>
<evidence type="ECO:0000256" key="5">
    <source>
        <dbReference type="ARBA" id="ARBA00023065"/>
    </source>
</evidence>
<dbReference type="AlphaFoldDB" id="A0A239IHS3"/>
<evidence type="ECO:0000259" key="12">
    <source>
        <dbReference type="SMART" id="SM00062"/>
    </source>
</evidence>
<dbReference type="Proteomes" id="UP000242915">
    <property type="component" value="Unassembled WGS sequence"/>
</dbReference>
<keyword evidence="9" id="KW-0407">Ion channel</keyword>
<evidence type="ECO:0000256" key="9">
    <source>
        <dbReference type="ARBA" id="ARBA00023303"/>
    </source>
</evidence>
<keyword evidence="8" id="KW-0325">Glycoprotein</keyword>
<dbReference type="Gene3D" id="3.40.190.10">
    <property type="entry name" value="Periplasmic binding protein-like II"/>
    <property type="match status" value="2"/>
</dbReference>
<comment type="subcellular location">
    <subcellularLocation>
        <location evidence="1">Membrane</location>
        <topology evidence="1">Multi-pass membrane protein</topology>
    </subcellularLocation>
</comment>
<organism evidence="14 15">
    <name type="scientific">Pseudomonas segetis</name>
    <dbReference type="NCBI Taxonomy" id="298908"/>
    <lineage>
        <taxon>Bacteria</taxon>
        <taxon>Pseudomonadati</taxon>
        <taxon>Pseudomonadota</taxon>
        <taxon>Gammaproteobacteria</taxon>
        <taxon>Pseudomonadales</taxon>
        <taxon>Pseudomonadaceae</taxon>
        <taxon>Pseudomonas</taxon>
    </lineage>
</organism>
<keyword evidence="7" id="KW-0675">Receptor</keyword>
<reference evidence="15" key="1">
    <citation type="submission" date="2017-06" db="EMBL/GenBank/DDBJ databases">
        <authorList>
            <person name="Varghese N."/>
            <person name="Submissions S."/>
        </authorList>
    </citation>
    <scope>NUCLEOTIDE SEQUENCE [LARGE SCALE GENOMIC DNA]</scope>
    <source>
        <strain evidence="15">CIP 108523</strain>
    </source>
</reference>
<dbReference type="SUPFAM" id="SSF53850">
    <property type="entry name" value="Periplasmic binding protein-like II"/>
    <property type="match status" value="1"/>
</dbReference>
<evidence type="ECO:0000256" key="6">
    <source>
        <dbReference type="ARBA" id="ARBA00023136"/>
    </source>
</evidence>
<evidence type="ECO:0000256" key="4">
    <source>
        <dbReference type="ARBA" id="ARBA00022989"/>
    </source>
</evidence>
<dbReference type="InterPro" id="IPR001638">
    <property type="entry name" value="Solute-binding_3/MltF_N"/>
</dbReference>
<keyword evidence="4 10" id="KW-1133">Transmembrane helix</keyword>
<feature type="signal peptide" evidence="11">
    <location>
        <begin position="1"/>
        <end position="19"/>
    </location>
</feature>
<feature type="domain" description="Solute-binding protein family 3/N-terminal" evidence="12">
    <location>
        <begin position="26"/>
        <end position="353"/>
    </location>
</feature>
<keyword evidence="2" id="KW-0813">Transport</keyword>
<evidence type="ECO:0000256" key="8">
    <source>
        <dbReference type="ARBA" id="ARBA00023180"/>
    </source>
</evidence>
<gene>
    <name evidence="14" type="ORF">SAMN05216255_3882</name>
</gene>
<dbReference type="InterPro" id="IPR015683">
    <property type="entry name" value="Ionotropic_Glu_rcpt"/>
</dbReference>
<protein>
    <submittedName>
        <fullName evidence="14">Amino acid ABC transporter substrate-binding protein, PAAT family</fullName>
    </submittedName>
</protein>
<evidence type="ECO:0000313" key="15">
    <source>
        <dbReference type="Proteomes" id="UP000242915"/>
    </source>
</evidence>
<dbReference type="SMART" id="SM00062">
    <property type="entry name" value="PBPb"/>
    <property type="match status" value="1"/>
</dbReference>
<evidence type="ECO:0000256" key="11">
    <source>
        <dbReference type="SAM" id="SignalP"/>
    </source>
</evidence>
<dbReference type="Pfam" id="PF00060">
    <property type="entry name" value="Lig_chan"/>
    <property type="match status" value="1"/>
</dbReference>
<dbReference type="Pfam" id="PF00497">
    <property type="entry name" value="SBP_bac_3"/>
    <property type="match status" value="1"/>
</dbReference>